<name>A0A523RWT1_UNCAE</name>
<feature type="transmembrane region" description="Helical" evidence="1">
    <location>
        <begin position="74"/>
        <end position="95"/>
    </location>
</feature>
<evidence type="ECO:0000313" key="2">
    <source>
        <dbReference type="EMBL" id="TET10220.1"/>
    </source>
</evidence>
<dbReference type="AlphaFoldDB" id="A0A523RWT1"/>
<dbReference type="Proteomes" id="UP000316360">
    <property type="component" value="Unassembled WGS sequence"/>
</dbReference>
<evidence type="ECO:0000256" key="1">
    <source>
        <dbReference type="SAM" id="Phobius"/>
    </source>
</evidence>
<proteinExistence type="predicted"/>
<reference evidence="2 3" key="1">
    <citation type="submission" date="2019-03" db="EMBL/GenBank/DDBJ databases">
        <title>Metabolic potential of uncultured bacteria and archaea associated with petroleum seepage in deep-sea sediments.</title>
        <authorList>
            <person name="Dong X."/>
            <person name="Hubert C."/>
        </authorList>
    </citation>
    <scope>NUCLEOTIDE SEQUENCE [LARGE SCALE GENOMIC DNA]</scope>
    <source>
        <strain evidence="2">E44_bin7</strain>
    </source>
</reference>
<keyword evidence="1" id="KW-0472">Membrane</keyword>
<sequence length="101" mass="11006">MGDSTGKSKLWSKKNLFIIASSLILLAAGLIYEFIVSQRIMAQLLFLAVVGVAGHSIIRRGFSSLVFQRRLDMNFLMTVAFGDMGLSLGVILNAISLGRTK</sequence>
<evidence type="ECO:0000313" key="3">
    <source>
        <dbReference type="Proteomes" id="UP000316360"/>
    </source>
</evidence>
<gene>
    <name evidence="2" type="ORF">E3J84_04250</name>
</gene>
<organism evidence="2 3">
    <name type="scientific">Aerophobetes bacterium</name>
    <dbReference type="NCBI Taxonomy" id="2030807"/>
    <lineage>
        <taxon>Bacteria</taxon>
        <taxon>Candidatus Aerophobota</taxon>
    </lineage>
</organism>
<keyword evidence="1" id="KW-0812">Transmembrane</keyword>
<dbReference type="EMBL" id="SOKJ01000238">
    <property type="protein sequence ID" value="TET10220.1"/>
    <property type="molecule type" value="Genomic_DNA"/>
</dbReference>
<protein>
    <submittedName>
        <fullName evidence="2">Uncharacterized protein</fullName>
    </submittedName>
</protein>
<keyword evidence="1" id="KW-1133">Transmembrane helix</keyword>
<comment type="caution">
    <text evidence="2">The sequence shown here is derived from an EMBL/GenBank/DDBJ whole genome shotgun (WGS) entry which is preliminary data.</text>
</comment>
<accession>A0A523RWT1</accession>
<feature type="transmembrane region" description="Helical" evidence="1">
    <location>
        <begin position="41"/>
        <end position="62"/>
    </location>
</feature>
<feature type="transmembrane region" description="Helical" evidence="1">
    <location>
        <begin position="16"/>
        <end position="35"/>
    </location>
</feature>